<dbReference type="EMBL" id="JAPDGR010001639">
    <property type="protein sequence ID" value="KAJ2980788.1"/>
    <property type="molecule type" value="Genomic_DNA"/>
</dbReference>
<dbReference type="Proteomes" id="UP001143856">
    <property type="component" value="Unassembled WGS sequence"/>
</dbReference>
<name>A0ACC1NNW7_9PEZI</name>
<evidence type="ECO:0000313" key="2">
    <source>
        <dbReference type="Proteomes" id="UP001143856"/>
    </source>
</evidence>
<organism evidence="1 2">
    <name type="scientific">Xylaria curta</name>
    <dbReference type="NCBI Taxonomy" id="42375"/>
    <lineage>
        <taxon>Eukaryota</taxon>
        <taxon>Fungi</taxon>
        <taxon>Dikarya</taxon>
        <taxon>Ascomycota</taxon>
        <taxon>Pezizomycotina</taxon>
        <taxon>Sordariomycetes</taxon>
        <taxon>Xylariomycetidae</taxon>
        <taxon>Xylariales</taxon>
        <taxon>Xylariaceae</taxon>
        <taxon>Xylaria</taxon>
    </lineage>
</organism>
<evidence type="ECO:0000313" key="1">
    <source>
        <dbReference type="EMBL" id="KAJ2980788.1"/>
    </source>
</evidence>
<proteinExistence type="predicted"/>
<sequence length="350" mass="38472">MAWKHANEQDFRRAISGHNLALVAFVDVGTGTPISIQKTPIDSLGSENSHPRKTGSQALESEWMSIAGSHTSLISFDCSTGSAVCDEFGIISYPALRFFDGHGQMKSYRGPRRASAIASFLKRAVRPAITTLDEENSTNFQSVDETVLIAHINSRDEHVVTAFETVSSQFQDRASFGLIDTTGASTIACYNNRDEQKFTMSDLTAVDALTKLVESCIAPLIGEFTRANEMKYLQSGKSLVLFFATSSGEREAFADEMRQVAKMYKEYLSFVTVDANEYGDFAVPLGLTPGVFPALAVQNPMYGQVFPYTSRAKISPETVGAFVMDIVQKKVKPWDGQSRPEEVVQAHDEL</sequence>
<protein>
    <submittedName>
        <fullName evidence="1">Uncharacterized protein</fullName>
    </submittedName>
</protein>
<gene>
    <name evidence="1" type="ORF">NUW58_g6855</name>
</gene>
<reference evidence="1" key="1">
    <citation type="submission" date="2022-10" db="EMBL/GenBank/DDBJ databases">
        <title>Genome Sequence of Xylaria curta.</title>
        <authorList>
            <person name="Buettner E."/>
        </authorList>
    </citation>
    <scope>NUCLEOTIDE SEQUENCE</scope>
    <source>
        <strain evidence="1">Babe10</strain>
    </source>
</reference>
<comment type="caution">
    <text evidence="1">The sequence shown here is derived from an EMBL/GenBank/DDBJ whole genome shotgun (WGS) entry which is preliminary data.</text>
</comment>
<keyword evidence="2" id="KW-1185">Reference proteome</keyword>
<accession>A0ACC1NNW7</accession>